<dbReference type="GO" id="GO:0016787">
    <property type="term" value="F:hydrolase activity"/>
    <property type="evidence" value="ECO:0007669"/>
    <property type="project" value="UniProtKB-KW"/>
</dbReference>
<dbReference type="GO" id="GO:0005829">
    <property type="term" value="C:cytosol"/>
    <property type="evidence" value="ECO:0007669"/>
    <property type="project" value="TreeGrafter"/>
</dbReference>
<feature type="region of interest" description="Disordered" evidence="5">
    <location>
        <begin position="50"/>
        <end position="79"/>
    </location>
</feature>
<reference evidence="7" key="1">
    <citation type="submission" date="2014-09" db="EMBL/GenBank/DDBJ databases">
        <authorList>
            <person name="Magalhaes I.L.F."/>
            <person name="Oliveira U."/>
            <person name="Santos F.R."/>
            <person name="Vidigal T.H.D.A."/>
            <person name="Brescovit A.D."/>
            <person name="Santos A.J."/>
        </authorList>
    </citation>
    <scope>NUCLEOTIDE SEQUENCE</scope>
    <source>
        <tissue evidence="7">Shoot tissue taken approximately 20 cm above the soil surface</tissue>
    </source>
</reference>
<dbReference type="AlphaFoldDB" id="A0A0A9F780"/>
<dbReference type="PANTHER" id="PTHR47959:SF1">
    <property type="entry name" value="ATP-DEPENDENT RNA HELICASE DBPA"/>
    <property type="match status" value="1"/>
</dbReference>
<evidence type="ECO:0000256" key="4">
    <source>
        <dbReference type="ARBA" id="ARBA00022840"/>
    </source>
</evidence>
<keyword evidence="3" id="KW-0347">Helicase</keyword>
<dbReference type="SUPFAM" id="SSF52540">
    <property type="entry name" value="P-loop containing nucleoside triphosphate hydrolases"/>
    <property type="match status" value="1"/>
</dbReference>
<name>A0A0A9F780_ARUDO</name>
<evidence type="ECO:0000256" key="3">
    <source>
        <dbReference type="ARBA" id="ARBA00022806"/>
    </source>
</evidence>
<dbReference type="GO" id="GO:0005524">
    <property type="term" value="F:ATP binding"/>
    <property type="evidence" value="ECO:0007669"/>
    <property type="project" value="UniProtKB-KW"/>
</dbReference>
<keyword evidence="2" id="KW-0378">Hydrolase</keyword>
<dbReference type="PANTHER" id="PTHR47959">
    <property type="entry name" value="ATP-DEPENDENT RNA HELICASE RHLE-RELATED"/>
    <property type="match status" value="1"/>
</dbReference>
<dbReference type="Gene3D" id="3.40.50.300">
    <property type="entry name" value="P-loop containing nucleotide triphosphate hydrolases"/>
    <property type="match status" value="1"/>
</dbReference>
<evidence type="ECO:0000256" key="1">
    <source>
        <dbReference type="ARBA" id="ARBA00022741"/>
    </source>
</evidence>
<evidence type="ECO:0000256" key="5">
    <source>
        <dbReference type="SAM" id="MobiDB-lite"/>
    </source>
</evidence>
<dbReference type="EMBL" id="GBRH01188981">
    <property type="protein sequence ID" value="JAE08915.1"/>
    <property type="molecule type" value="Transcribed_RNA"/>
</dbReference>
<sequence length="79" mass="8858">MPNSIDEYVHQIGRASRMGEEGMAIVFVNEEDRRLFKELVQVLKAAGAPTPRELANSKYTTGVPLGSERKRKLSSRSRP</sequence>
<organism evidence="7">
    <name type="scientific">Arundo donax</name>
    <name type="common">Giant reed</name>
    <name type="synonym">Donax arundinaceus</name>
    <dbReference type="NCBI Taxonomy" id="35708"/>
    <lineage>
        <taxon>Eukaryota</taxon>
        <taxon>Viridiplantae</taxon>
        <taxon>Streptophyta</taxon>
        <taxon>Embryophyta</taxon>
        <taxon>Tracheophyta</taxon>
        <taxon>Spermatophyta</taxon>
        <taxon>Magnoliopsida</taxon>
        <taxon>Liliopsida</taxon>
        <taxon>Poales</taxon>
        <taxon>Poaceae</taxon>
        <taxon>PACMAD clade</taxon>
        <taxon>Arundinoideae</taxon>
        <taxon>Arundineae</taxon>
        <taxon>Arundo</taxon>
    </lineage>
</organism>
<dbReference type="GO" id="GO:0003724">
    <property type="term" value="F:RNA helicase activity"/>
    <property type="evidence" value="ECO:0007669"/>
    <property type="project" value="TreeGrafter"/>
</dbReference>
<dbReference type="InterPro" id="IPR050079">
    <property type="entry name" value="DEAD_box_RNA_helicase"/>
</dbReference>
<proteinExistence type="predicted"/>
<reference evidence="7" key="2">
    <citation type="journal article" date="2015" name="Data Brief">
        <title>Shoot transcriptome of the giant reed, Arundo donax.</title>
        <authorList>
            <person name="Barrero R.A."/>
            <person name="Guerrero F.D."/>
            <person name="Moolhuijzen P."/>
            <person name="Goolsby J.A."/>
            <person name="Tidwell J."/>
            <person name="Bellgard S.E."/>
            <person name="Bellgard M.I."/>
        </authorList>
    </citation>
    <scope>NUCLEOTIDE SEQUENCE</scope>
    <source>
        <tissue evidence="7">Shoot tissue taken approximately 20 cm above the soil surface</tissue>
    </source>
</reference>
<feature type="compositionally biased region" description="Basic residues" evidence="5">
    <location>
        <begin position="69"/>
        <end position="79"/>
    </location>
</feature>
<evidence type="ECO:0000256" key="2">
    <source>
        <dbReference type="ARBA" id="ARBA00022801"/>
    </source>
</evidence>
<feature type="domain" description="Helicase C-terminal" evidence="6">
    <location>
        <begin position="1"/>
        <end position="58"/>
    </location>
</feature>
<keyword evidence="1" id="KW-0547">Nucleotide-binding</keyword>
<dbReference type="PROSITE" id="PS51194">
    <property type="entry name" value="HELICASE_CTER"/>
    <property type="match status" value="1"/>
</dbReference>
<dbReference type="InterPro" id="IPR027417">
    <property type="entry name" value="P-loop_NTPase"/>
</dbReference>
<accession>A0A0A9F780</accession>
<keyword evidence="4" id="KW-0067">ATP-binding</keyword>
<evidence type="ECO:0000259" key="6">
    <source>
        <dbReference type="PROSITE" id="PS51194"/>
    </source>
</evidence>
<dbReference type="InterPro" id="IPR001650">
    <property type="entry name" value="Helicase_C-like"/>
</dbReference>
<evidence type="ECO:0000313" key="7">
    <source>
        <dbReference type="EMBL" id="JAE08915.1"/>
    </source>
</evidence>
<protein>
    <recommendedName>
        <fullName evidence="6">Helicase C-terminal domain-containing protein</fullName>
    </recommendedName>
</protein>